<evidence type="ECO:0000256" key="1">
    <source>
        <dbReference type="ARBA" id="ARBA00022553"/>
    </source>
</evidence>
<evidence type="ECO:0000256" key="3">
    <source>
        <dbReference type="ARBA" id="ARBA00023125"/>
    </source>
</evidence>
<proteinExistence type="predicted"/>
<reference evidence="8 9" key="1">
    <citation type="submission" date="2023-07" db="EMBL/GenBank/DDBJ databases">
        <authorList>
            <person name="Peeters C."/>
        </authorList>
    </citation>
    <scope>NUCLEOTIDE SEQUENCE [LARGE SCALE GENOMIC DNA]</scope>
    <source>
        <strain evidence="8 9">LMG 18101</strain>
    </source>
</reference>
<dbReference type="Gene3D" id="3.40.50.2300">
    <property type="match status" value="1"/>
</dbReference>
<dbReference type="SUPFAM" id="SSF52172">
    <property type="entry name" value="CheY-like"/>
    <property type="match status" value="1"/>
</dbReference>
<sequence length="323" mass="35271">MAPERHDQQANAQCLHGIHNNAHRRQQSAAARLLAGMCRLVRREVLQVGTQIVLVEQDQAEGERLSFSLRDGGHHVLRVDSPAQAQAAIQASTPDLLVMEWAWPERESIDMLLALRASTQTRGLPVIVLSRHGDARAKIAALDAGADDYVVKPCDTGELHARIRAVLRRRTPQQGDEILQVNGLSLDPLTLGVTAQTETGPRAIALSPLEFRLLHFLVAHPQRVHSRTQLLDRVWGNHVFVGERTVDVHVRKLRVALAGTPCDGLIQTVRGGGYRLVVGGGAAQAAEPIGDRLSVVASRKPEPIVETPFARTPLRPAAMQMTV</sequence>
<dbReference type="SMART" id="SM00862">
    <property type="entry name" value="Trans_reg_C"/>
    <property type="match status" value="1"/>
</dbReference>
<dbReference type="PROSITE" id="PS51755">
    <property type="entry name" value="OMPR_PHOB"/>
    <property type="match status" value="1"/>
</dbReference>
<evidence type="ECO:0000256" key="4">
    <source>
        <dbReference type="PROSITE-ProRule" id="PRU00169"/>
    </source>
</evidence>
<dbReference type="PANTHER" id="PTHR48111">
    <property type="entry name" value="REGULATOR OF RPOS"/>
    <property type="match status" value="1"/>
</dbReference>
<accession>A0ABM9KAT2</accession>
<dbReference type="Proteomes" id="UP001189757">
    <property type="component" value="Unassembled WGS sequence"/>
</dbReference>
<dbReference type="InterPro" id="IPR001867">
    <property type="entry name" value="OmpR/PhoB-type_DNA-bd"/>
</dbReference>
<dbReference type="SUPFAM" id="SSF46894">
    <property type="entry name" value="C-terminal effector domain of the bipartite response regulators"/>
    <property type="match status" value="1"/>
</dbReference>
<dbReference type="PROSITE" id="PS50110">
    <property type="entry name" value="RESPONSE_REGULATORY"/>
    <property type="match status" value="1"/>
</dbReference>
<name>A0ABM9KAT2_9RALS</name>
<evidence type="ECO:0000259" key="6">
    <source>
        <dbReference type="PROSITE" id="PS50110"/>
    </source>
</evidence>
<organism evidence="8 9">
    <name type="scientific">Ralstonia flaminis</name>
    <dbReference type="NCBI Taxonomy" id="3058597"/>
    <lineage>
        <taxon>Bacteria</taxon>
        <taxon>Pseudomonadati</taxon>
        <taxon>Pseudomonadota</taxon>
        <taxon>Betaproteobacteria</taxon>
        <taxon>Burkholderiales</taxon>
        <taxon>Burkholderiaceae</taxon>
        <taxon>Ralstonia</taxon>
    </lineage>
</organism>
<evidence type="ECO:0000313" key="9">
    <source>
        <dbReference type="Proteomes" id="UP001189757"/>
    </source>
</evidence>
<dbReference type="Gene3D" id="1.10.10.10">
    <property type="entry name" value="Winged helix-like DNA-binding domain superfamily/Winged helix DNA-binding domain"/>
    <property type="match status" value="1"/>
</dbReference>
<dbReference type="InterPro" id="IPR001789">
    <property type="entry name" value="Sig_transdc_resp-reg_receiver"/>
</dbReference>
<keyword evidence="9" id="KW-1185">Reference proteome</keyword>
<evidence type="ECO:0000256" key="5">
    <source>
        <dbReference type="PROSITE-ProRule" id="PRU01091"/>
    </source>
</evidence>
<feature type="domain" description="Response regulatory" evidence="6">
    <location>
        <begin position="51"/>
        <end position="167"/>
    </location>
</feature>
<keyword evidence="3 5" id="KW-0238">DNA-binding</keyword>
<feature type="DNA-binding region" description="OmpR/PhoB-type" evidence="5">
    <location>
        <begin position="176"/>
        <end position="278"/>
    </location>
</feature>
<dbReference type="InterPro" id="IPR036388">
    <property type="entry name" value="WH-like_DNA-bd_sf"/>
</dbReference>
<dbReference type="EMBL" id="CATZLL010000015">
    <property type="protein sequence ID" value="CAJ0820163.1"/>
    <property type="molecule type" value="Genomic_DNA"/>
</dbReference>
<dbReference type="InterPro" id="IPR011006">
    <property type="entry name" value="CheY-like_superfamily"/>
</dbReference>
<keyword evidence="1" id="KW-0597">Phosphoprotein</keyword>
<comment type="caution">
    <text evidence="8">The sequence shown here is derived from an EMBL/GenBank/DDBJ whole genome shotgun (WGS) entry which is preliminary data.</text>
</comment>
<dbReference type="SMART" id="SM00448">
    <property type="entry name" value="REC"/>
    <property type="match status" value="1"/>
</dbReference>
<keyword evidence="2" id="KW-0902">Two-component regulatory system</keyword>
<comment type="caution">
    <text evidence="4">Lacks conserved residue(s) required for the propagation of feature annotation.</text>
</comment>
<dbReference type="PANTHER" id="PTHR48111:SF40">
    <property type="entry name" value="PHOSPHATE REGULON TRANSCRIPTIONAL REGULATORY PROTEIN PHOB"/>
    <property type="match status" value="1"/>
</dbReference>
<dbReference type="InterPro" id="IPR039420">
    <property type="entry name" value="WalR-like"/>
</dbReference>
<evidence type="ECO:0000259" key="7">
    <source>
        <dbReference type="PROSITE" id="PS51755"/>
    </source>
</evidence>
<dbReference type="Pfam" id="PF00486">
    <property type="entry name" value="Trans_reg_C"/>
    <property type="match status" value="1"/>
</dbReference>
<evidence type="ECO:0000313" key="8">
    <source>
        <dbReference type="EMBL" id="CAJ0820163.1"/>
    </source>
</evidence>
<feature type="domain" description="OmpR/PhoB-type" evidence="7">
    <location>
        <begin position="176"/>
        <end position="278"/>
    </location>
</feature>
<evidence type="ECO:0008006" key="10">
    <source>
        <dbReference type="Google" id="ProtNLM"/>
    </source>
</evidence>
<evidence type="ECO:0000256" key="2">
    <source>
        <dbReference type="ARBA" id="ARBA00023012"/>
    </source>
</evidence>
<dbReference type="CDD" id="cd00383">
    <property type="entry name" value="trans_reg_C"/>
    <property type="match status" value="1"/>
</dbReference>
<dbReference type="InterPro" id="IPR016032">
    <property type="entry name" value="Sig_transdc_resp-reg_C-effctor"/>
</dbReference>
<dbReference type="Pfam" id="PF00072">
    <property type="entry name" value="Response_reg"/>
    <property type="match status" value="1"/>
</dbReference>
<gene>
    <name evidence="8" type="ORF">LMG18101_04191</name>
</gene>
<protein>
    <recommendedName>
        <fullName evidence="10">DNA-binding response regulator</fullName>
    </recommendedName>
</protein>